<dbReference type="Proteomes" id="UP000199073">
    <property type="component" value="Unassembled WGS sequence"/>
</dbReference>
<dbReference type="EMBL" id="FNJI01000028">
    <property type="protein sequence ID" value="SDP60005.1"/>
    <property type="molecule type" value="Genomic_DNA"/>
</dbReference>
<reference evidence="2 4" key="1">
    <citation type="submission" date="2016-10" db="EMBL/GenBank/DDBJ databases">
        <authorList>
            <person name="de Groot N.N."/>
        </authorList>
    </citation>
    <scope>NUCLEOTIDE SEQUENCE [LARGE SCALE GENOMIC DNA]</scope>
    <source>
        <strain evidence="2 4">DSM 12130</strain>
    </source>
</reference>
<gene>
    <name evidence="2" type="ORF">SAMN05660330_02394</name>
    <name evidence="3" type="ORF">SAMN05660330_03330</name>
</gene>
<dbReference type="AlphaFoldDB" id="A0A1H0RRK4"/>
<keyword evidence="1" id="KW-0472">Membrane</keyword>
<keyword evidence="1" id="KW-0812">Transmembrane</keyword>
<keyword evidence="4" id="KW-1185">Reference proteome</keyword>
<evidence type="ECO:0000313" key="2">
    <source>
        <dbReference type="EMBL" id="SDP32134.1"/>
    </source>
</evidence>
<name>A0A1H0RRK4_9BACT</name>
<keyword evidence="1" id="KW-1133">Transmembrane helix</keyword>
<dbReference type="EMBL" id="FNJI01000016">
    <property type="protein sequence ID" value="SDP32134.1"/>
    <property type="molecule type" value="Genomic_DNA"/>
</dbReference>
<protein>
    <submittedName>
        <fullName evidence="2">Uncharacterized protein</fullName>
    </submittedName>
</protein>
<evidence type="ECO:0000313" key="4">
    <source>
        <dbReference type="Proteomes" id="UP000199073"/>
    </source>
</evidence>
<proteinExistence type="predicted"/>
<sequence>MATDWSKVLEVFGSGIVGVFVVMLIVQLLTQASTWVIDVIERRRAAGPAEPKPENQSAPAKG</sequence>
<evidence type="ECO:0000256" key="1">
    <source>
        <dbReference type="SAM" id="Phobius"/>
    </source>
</evidence>
<evidence type="ECO:0000313" key="3">
    <source>
        <dbReference type="EMBL" id="SDP60005.1"/>
    </source>
</evidence>
<accession>A0A1H0RRK4</accession>
<dbReference type="RefSeq" id="WP_092223109.1">
    <property type="nucleotide sequence ID" value="NZ_FNJI01000016.1"/>
</dbReference>
<dbReference type="STRING" id="91360.SAMN05660330_02394"/>
<feature type="transmembrane region" description="Helical" evidence="1">
    <location>
        <begin position="12"/>
        <end position="37"/>
    </location>
</feature>
<organism evidence="2 4">
    <name type="scientific">Desulforhopalus singaporensis</name>
    <dbReference type="NCBI Taxonomy" id="91360"/>
    <lineage>
        <taxon>Bacteria</taxon>
        <taxon>Pseudomonadati</taxon>
        <taxon>Thermodesulfobacteriota</taxon>
        <taxon>Desulfobulbia</taxon>
        <taxon>Desulfobulbales</taxon>
        <taxon>Desulfocapsaceae</taxon>
        <taxon>Desulforhopalus</taxon>
    </lineage>
</organism>